<accession>A0A521B2I9</accession>
<dbReference type="GO" id="GO:0004853">
    <property type="term" value="F:uroporphyrinogen decarboxylase activity"/>
    <property type="evidence" value="ECO:0007669"/>
    <property type="project" value="InterPro"/>
</dbReference>
<dbReference type="OrthoDB" id="9815759at2"/>
<gene>
    <name evidence="2" type="ORF">SAMN06265379_101629</name>
</gene>
<reference evidence="2 3" key="1">
    <citation type="submission" date="2017-05" db="EMBL/GenBank/DDBJ databases">
        <authorList>
            <person name="Varghese N."/>
            <person name="Submissions S."/>
        </authorList>
    </citation>
    <scope>NUCLEOTIDE SEQUENCE [LARGE SCALE GENOMIC DNA]</scope>
    <source>
        <strain evidence="2 3">DSM 27040</strain>
    </source>
</reference>
<dbReference type="Gene3D" id="3.20.20.210">
    <property type="match status" value="1"/>
</dbReference>
<dbReference type="SUPFAM" id="SSF51726">
    <property type="entry name" value="UROD/MetE-like"/>
    <property type="match status" value="1"/>
</dbReference>
<dbReference type="AlphaFoldDB" id="A0A521B2I9"/>
<dbReference type="InterPro" id="IPR038071">
    <property type="entry name" value="UROD/MetE-like_sf"/>
</dbReference>
<name>A0A521B2I9_SACCC</name>
<dbReference type="PANTHER" id="PTHR47099">
    <property type="entry name" value="METHYLCOBAMIDE:COM METHYLTRANSFERASE MTBA"/>
    <property type="match status" value="1"/>
</dbReference>
<evidence type="ECO:0000313" key="2">
    <source>
        <dbReference type="EMBL" id="SMO41324.1"/>
    </source>
</evidence>
<proteinExistence type="predicted"/>
<organism evidence="2 3">
    <name type="scientific">Saccharicrinis carchari</name>
    <dbReference type="NCBI Taxonomy" id="1168039"/>
    <lineage>
        <taxon>Bacteria</taxon>
        <taxon>Pseudomonadati</taxon>
        <taxon>Bacteroidota</taxon>
        <taxon>Bacteroidia</taxon>
        <taxon>Marinilabiliales</taxon>
        <taxon>Marinilabiliaceae</taxon>
        <taxon>Saccharicrinis</taxon>
    </lineage>
</organism>
<dbReference type="RefSeq" id="WP_142531974.1">
    <property type="nucleotide sequence ID" value="NZ_FXTB01000001.1"/>
</dbReference>
<sequence>MNHKERVLKALSNDAPDRVPFYYWDVLEFGEKMMSYLGFTTRDELLEFLDVDFRWVEPKYVGPQLLKEGNKSKKDIWGVGYSRIKKGEFGYWEASQFPLQGITDPLVLEDYPWPTKDLFDFNSLNQQLELYKDYAIITAPGYSSPGLFRIVQRLLGRDHFLDVMMSHPVFFRTICDKVIAFYTAFIDDFFEVAAGRVDFVRVADDFGSQTGLTIGEDQWEEYILPSIKAFTSKPLETGAHFYMHSCGGVRKLLPHFISAGAEVLDPLQTRAYGMSPEGLKKDFGKLITFCGGMDEERLLRKGSVQQVKDGVKELFDVMAPGGRFILGPSHKIKVETPIENVIAMYQAAKEWHNENE</sequence>
<dbReference type="Proteomes" id="UP000319040">
    <property type="component" value="Unassembled WGS sequence"/>
</dbReference>
<dbReference type="InterPro" id="IPR052024">
    <property type="entry name" value="Methanogen_methyltrans"/>
</dbReference>
<evidence type="ECO:0000313" key="3">
    <source>
        <dbReference type="Proteomes" id="UP000319040"/>
    </source>
</evidence>
<keyword evidence="3" id="KW-1185">Reference proteome</keyword>
<protein>
    <submittedName>
        <fullName evidence="2">Uroporphyrinogen decarboxylase (URO-D)</fullName>
    </submittedName>
</protein>
<feature type="domain" description="Uroporphyrinogen decarboxylase (URO-D)" evidence="1">
    <location>
        <begin position="158"/>
        <end position="351"/>
    </location>
</feature>
<dbReference type="PANTHER" id="PTHR47099:SF1">
    <property type="entry name" value="METHYLCOBAMIDE:COM METHYLTRANSFERASE MTBA"/>
    <property type="match status" value="1"/>
</dbReference>
<dbReference type="EMBL" id="FXTB01000001">
    <property type="protein sequence ID" value="SMO41324.1"/>
    <property type="molecule type" value="Genomic_DNA"/>
</dbReference>
<dbReference type="Pfam" id="PF01208">
    <property type="entry name" value="URO-D"/>
    <property type="match status" value="1"/>
</dbReference>
<dbReference type="InterPro" id="IPR000257">
    <property type="entry name" value="Uroporphyrinogen_deCOase"/>
</dbReference>
<dbReference type="GO" id="GO:0006779">
    <property type="term" value="P:porphyrin-containing compound biosynthetic process"/>
    <property type="evidence" value="ECO:0007669"/>
    <property type="project" value="InterPro"/>
</dbReference>
<evidence type="ECO:0000259" key="1">
    <source>
        <dbReference type="Pfam" id="PF01208"/>
    </source>
</evidence>